<protein>
    <submittedName>
        <fullName evidence="1">Uncharacterized protein</fullName>
    </submittedName>
</protein>
<organism evidence="1 2">
    <name type="scientific">Lentinula lateritia</name>
    <dbReference type="NCBI Taxonomy" id="40482"/>
    <lineage>
        <taxon>Eukaryota</taxon>
        <taxon>Fungi</taxon>
        <taxon>Dikarya</taxon>
        <taxon>Basidiomycota</taxon>
        <taxon>Agaricomycotina</taxon>
        <taxon>Agaricomycetes</taxon>
        <taxon>Agaricomycetidae</taxon>
        <taxon>Agaricales</taxon>
        <taxon>Marasmiineae</taxon>
        <taxon>Omphalotaceae</taxon>
        <taxon>Lentinula</taxon>
    </lineage>
</organism>
<evidence type="ECO:0000313" key="1">
    <source>
        <dbReference type="EMBL" id="KAJ4470307.1"/>
    </source>
</evidence>
<comment type="caution">
    <text evidence="1">The sequence shown here is derived from an EMBL/GenBank/DDBJ whole genome shotgun (WGS) entry which is preliminary data.</text>
</comment>
<dbReference type="Proteomes" id="UP001150217">
    <property type="component" value="Unassembled WGS sequence"/>
</dbReference>
<name>A0ABQ8V6I2_9AGAR</name>
<sequence length="205" mass="23404">MVRVVMSVLNSSTYASTHVHLFLVVILSYSMDYKYRVYSPSFEDMDEIVPSSQESEIELTAAELSKFIQNRKAAIESDLEICPERITVFEETDSDKTLVDIHIDSDGIICALCSKAVVLWDDRRKVAVYATPTMYTRLVRTLLHPQEVVNWMLLDPSGVNQDIIEEKLRLISCIHGLEREVHMKDAQLSRLQDGLENLLACSQKH</sequence>
<proteinExistence type="predicted"/>
<evidence type="ECO:0000313" key="2">
    <source>
        <dbReference type="Proteomes" id="UP001150217"/>
    </source>
</evidence>
<keyword evidence="2" id="KW-1185">Reference proteome</keyword>
<gene>
    <name evidence="1" type="ORF">C8R41DRAFT_924920</name>
</gene>
<reference evidence="1" key="1">
    <citation type="submission" date="2022-08" db="EMBL/GenBank/DDBJ databases">
        <title>A Global Phylogenomic Analysis of the Shiitake Genus Lentinula.</title>
        <authorList>
            <consortium name="DOE Joint Genome Institute"/>
            <person name="Sierra-Patev S."/>
            <person name="Min B."/>
            <person name="Naranjo-Ortiz M."/>
            <person name="Looney B."/>
            <person name="Konkel Z."/>
            <person name="Slot J.C."/>
            <person name="Sakamoto Y."/>
            <person name="Steenwyk J.L."/>
            <person name="Rokas A."/>
            <person name="Carro J."/>
            <person name="Camarero S."/>
            <person name="Ferreira P."/>
            <person name="Molpeceres G."/>
            <person name="Ruiz-Duenas F.J."/>
            <person name="Serrano A."/>
            <person name="Henrissat B."/>
            <person name="Drula E."/>
            <person name="Hughes K.W."/>
            <person name="Mata J.L."/>
            <person name="Ishikawa N.K."/>
            <person name="Vargas-Isla R."/>
            <person name="Ushijima S."/>
            <person name="Smith C.A."/>
            <person name="Ahrendt S."/>
            <person name="Andreopoulos W."/>
            <person name="He G."/>
            <person name="Labutti K."/>
            <person name="Lipzen A."/>
            <person name="Ng V."/>
            <person name="Riley R."/>
            <person name="Sandor L."/>
            <person name="Barry K."/>
            <person name="Martinez A.T."/>
            <person name="Xiao Y."/>
            <person name="Gibbons J.G."/>
            <person name="Terashima K."/>
            <person name="Grigoriev I.V."/>
            <person name="Hibbett D.S."/>
        </authorList>
    </citation>
    <scope>NUCLEOTIDE SEQUENCE</scope>
    <source>
        <strain evidence="1">RHP3577 ss4</strain>
    </source>
</reference>
<dbReference type="EMBL" id="JANVFT010000092">
    <property type="protein sequence ID" value="KAJ4470307.1"/>
    <property type="molecule type" value="Genomic_DNA"/>
</dbReference>
<accession>A0ABQ8V6I2</accession>